<proteinExistence type="predicted"/>
<evidence type="ECO:0000256" key="2">
    <source>
        <dbReference type="ARBA" id="ARBA00022737"/>
    </source>
</evidence>
<evidence type="ECO:0000256" key="1">
    <source>
        <dbReference type="ARBA" id="ARBA00022441"/>
    </source>
</evidence>
<keyword evidence="5" id="KW-1185">Reference proteome</keyword>
<dbReference type="Gene3D" id="2.120.10.80">
    <property type="entry name" value="Kelch-type beta propeller"/>
    <property type="match status" value="2"/>
</dbReference>
<feature type="chain" id="PRO_5017433975" description="Galactose oxidase" evidence="3">
    <location>
        <begin position="26"/>
        <end position="385"/>
    </location>
</feature>
<evidence type="ECO:0000313" key="4">
    <source>
        <dbReference type="EMBL" id="RHZ83929.1"/>
    </source>
</evidence>
<sequence length="385" mass="42351">MTSRWLIVILVGMISLLLIIVKVEANLNSLRYGHGAILINKKMYIYGGRKVNSTGDPYEMVNTNLINEFIILDVSKSFKTDNPPWVVNNNNVNNPYLFNYGITSNGDDLMILFGGISSNPDSSILWYCHTNSTLELQPSTVNNEEIPSRTLFGGMTSDINNTYIIGGADPLTPSSPSQGIITIGLSSIESDIAISSFIRANVASYDHTATLLDGKVYIIGGVHNDVEYVDMSSIGVYNTKDSTWITWRANGDIPDGRRAHRAIGYDNIIIIHGGFGIEDNVNVDRNDLFKLDVSSLTWGKLDIAGQDPGARYSHTFTLVGNHIIGTYGLSTTNASLSNIFILDLNTLSWSNEYNPVSKNSSSSKLLLIVWAIIGRSRTRKIVTQE</sequence>
<evidence type="ECO:0000256" key="3">
    <source>
        <dbReference type="SAM" id="SignalP"/>
    </source>
</evidence>
<dbReference type="AlphaFoldDB" id="A0A397J6H6"/>
<comment type="caution">
    <text evidence="4">The sequence shown here is derived from an EMBL/GenBank/DDBJ whole genome shotgun (WGS) entry which is preliminary data.</text>
</comment>
<keyword evidence="3" id="KW-0732">Signal</keyword>
<dbReference type="InterPro" id="IPR015915">
    <property type="entry name" value="Kelch-typ_b-propeller"/>
</dbReference>
<dbReference type="SUPFAM" id="SSF117281">
    <property type="entry name" value="Kelch motif"/>
    <property type="match status" value="2"/>
</dbReference>
<feature type="signal peptide" evidence="3">
    <location>
        <begin position="1"/>
        <end position="25"/>
    </location>
</feature>
<dbReference type="Proteomes" id="UP000266861">
    <property type="component" value="Unassembled WGS sequence"/>
</dbReference>
<reference evidence="4 5" key="1">
    <citation type="submission" date="2018-08" db="EMBL/GenBank/DDBJ databases">
        <title>Genome and evolution of the arbuscular mycorrhizal fungus Diversispora epigaea (formerly Glomus versiforme) and its bacterial endosymbionts.</title>
        <authorList>
            <person name="Sun X."/>
            <person name="Fei Z."/>
            <person name="Harrison M."/>
        </authorList>
    </citation>
    <scope>NUCLEOTIDE SEQUENCE [LARGE SCALE GENOMIC DNA]</scope>
    <source>
        <strain evidence="4 5">IT104</strain>
    </source>
</reference>
<keyword evidence="1" id="KW-0880">Kelch repeat</keyword>
<keyword evidence="2" id="KW-0677">Repeat</keyword>
<dbReference type="PANTHER" id="PTHR46093">
    <property type="entry name" value="ACYL-COA-BINDING DOMAIN-CONTAINING PROTEIN 5"/>
    <property type="match status" value="1"/>
</dbReference>
<dbReference type="Pfam" id="PF24681">
    <property type="entry name" value="Kelch_KLHDC2_KLHL20_DRC7"/>
    <property type="match status" value="1"/>
</dbReference>
<dbReference type="EMBL" id="PQFF01000082">
    <property type="protein sequence ID" value="RHZ83929.1"/>
    <property type="molecule type" value="Genomic_DNA"/>
</dbReference>
<dbReference type="PANTHER" id="PTHR46093:SF18">
    <property type="entry name" value="FIBRONECTIN TYPE-III DOMAIN-CONTAINING PROTEIN"/>
    <property type="match status" value="1"/>
</dbReference>
<organism evidence="4 5">
    <name type="scientific">Diversispora epigaea</name>
    <dbReference type="NCBI Taxonomy" id="1348612"/>
    <lineage>
        <taxon>Eukaryota</taxon>
        <taxon>Fungi</taxon>
        <taxon>Fungi incertae sedis</taxon>
        <taxon>Mucoromycota</taxon>
        <taxon>Glomeromycotina</taxon>
        <taxon>Glomeromycetes</taxon>
        <taxon>Diversisporales</taxon>
        <taxon>Diversisporaceae</taxon>
        <taxon>Diversispora</taxon>
    </lineage>
</organism>
<gene>
    <name evidence="4" type="ORF">Glove_86g142</name>
</gene>
<name>A0A397J6H6_9GLOM</name>
<evidence type="ECO:0008006" key="6">
    <source>
        <dbReference type="Google" id="ProtNLM"/>
    </source>
</evidence>
<accession>A0A397J6H6</accession>
<protein>
    <recommendedName>
        <fullName evidence="6">Galactose oxidase</fullName>
    </recommendedName>
</protein>
<dbReference type="OrthoDB" id="432528at2759"/>
<dbReference type="STRING" id="1348612.A0A397J6H6"/>
<evidence type="ECO:0000313" key="5">
    <source>
        <dbReference type="Proteomes" id="UP000266861"/>
    </source>
</evidence>